<keyword evidence="1" id="KW-1133">Transmembrane helix</keyword>
<dbReference type="AlphaFoldDB" id="A0A369BQV2"/>
<comment type="caution">
    <text evidence="2">The sequence shown here is derived from an EMBL/GenBank/DDBJ whole genome shotgun (WGS) entry which is preliminary data.</text>
</comment>
<dbReference type="EMBL" id="QPJW01000001">
    <property type="protein sequence ID" value="RCX23771.1"/>
    <property type="molecule type" value="Genomic_DNA"/>
</dbReference>
<evidence type="ECO:0000313" key="3">
    <source>
        <dbReference type="Proteomes" id="UP000253090"/>
    </source>
</evidence>
<name>A0A369BQV2_9BACL</name>
<protein>
    <submittedName>
        <fullName evidence="2">Uncharacterized protein</fullName>
    </submittedName>
</protein>
<sequence>MRLLRGNKVLICTIKGKTIKNLVLIDLLLGTGMFFVIKIIGSSIIIASIGSMACSEGVKWKLKGSKLRVIDKNKFNKSPHAEAKSKTKNSQ</sequence>
<proteinExistence type="predicted"/>
<gene>
    <name evidence="2" type="ORF">DFP94_1011373</name>
</gene>
<dbReference type="RefSeq" id="WP_114495611.1">
    <property type="nucleotide sequence ID" value="NZ_QPJW01000001.1"/>
</dbReference>
<keyword evidence="1" id="KW-0812">Transmembrane</keyword>
<accession>A0A369BQV2</accession>
<feature type="transmembrane region" description="Helical" evidence="1">
    <location>
        <begin position="21"/>
        <end position="46"/>
    </location>
</feature>
<evidence type="ECO:0000313" key="2">
    <source>
        <dbReference type="EMBL" id="RCX23771.1"/>
    </source>
</evidence>
<reference evidence="2 3" key="1">
    <citation type="submission" date="2018-07" db="EMBL/GenBank/DDBJ databases">
        <title>Genomic Encyclopedia of Type Strains, Phase III (KMG-III): the genomes of soil and plant-associated and newly described type strains.</title>
        <authorList>
            <person name="Whitman W."/>
        </authorList>
    </citation>
    <scope>NUCLEOTIDE SEQUENCE [LARGE SCALE GENOMIC DNA]</scope>
    <source>
        <strain evidence="2 3">CECT 8333</strain>
    </source>
</reference>
<dbReference type="Proteomes" id="UP000253090">
    <property type="component" value="Unassembled WGS sequence"/>
</dbReference>
<keyword evidence="3" id="KW-1185">Reference proteome</keyword>
<evidence type="ECO:0000256" key="1">
    <source>
        <dbReference type="SAM" id="Phobius"/>
    </source>
</evidence>
<organism evidence="2 3">
    <name type="scientific">Fontibacillus phaseoli</name>
    <dbReference type="NCBI Taxonomy" id="1416533"/>
    <lineage>
        <taxon>Bacteria</taxon>
        <taxon>Bacillati</taxon>
        <taxon>Bacillota</taxon>
        <taxon>Bacilli</taxon>
        <taxon>Bacillales</taxon>
        <taxon>Paenibacillaceae</taxon>
        <taxon>Fontibacillus</taxon>
    </lineage>
</organism>
<keyword evidence="1" id="KW-0472">Membrane</keyword>